<accession>A0A644VYS5</accession>
<reference evidence="1" key="1">
    <citation type="submission" date="2019-08" db="EMBL/GenBank/DDBJ databases">
        <authorList>
            <person name="Kucharzyk K."/>
            <person name="Murdoch R.W."/>
            <person name="Higgins S."/>
            <person name="Loffler F."/>
        </authorList>
    </citation>
    <scope>NUCLEOTIDE SEQUENCE</scope>
</reference>
<evidence type="ECO:0000313" key="1">
    <source>
        <dbReference type="EMBL" id="MPL96518.1"/>
    </source>
</evidence>
<dbReference type="AlphaFoldDB" id="A0A644VYS5"/>
<comment type="caution">
    <text evidence="1">The sequence shown here is derived from an EMBL/GenBank/DDBJ whole genome shotgun (WGS) entry which is preliminary data.</text>
</comment>
<gene>
    <name evidence="1" type="ORF">SDC9_42700</name>
</gene>
<dbReference type="EMBL" id="VSSQ01000513">
    <property type="protein sequence ID" value="MPL96518.1"/>
    <property type="molecule type" value="Genomic_DNA"/>
</dbReference>
<protein>
    <submittedName>
        <fullName evidence="1">Uncharacterized protein</fullName>
    </submittedName>
</protein>
<proteinExistence type="predicted"/>
<sequence length="53" mass="5634">MMEIKIGYLVLSADLHQSGNVDITLTSGDGTLIAIVNSKTLITAIETLEKTAE</sequence>
<name>A0A644VYS5_9ZZZZ</name>
<organism evidence="1">
    <name type="scientific">bioreactor metagenome</name>
    <dbReference type="NCBI Taxonomy" id="1076179"/>
    <lineage>
        <taxon>unclassified sequences</taxon>
        <taxon>metagenomes</taxon>
        <taxon>ecological metagenomes</taxon>
    </lineage>
</organism>